<dbReference type="HOGENOM" id="CLU_2393265_0_0_11"/>
<evidence type="ECO:0000313" key="3">
    <source>
        <dbReference type="Proteomes" id="UP000003150"/>
    </source>
</evidence>
<feature type="region of interest" description="Disordered" evidence="1">
    <location>
        <begin position="51"/>
        <end position="93"/>
    </location>
</feature>
<dbReference type="AlphaFoldDB" id="D4U1T7"/>
<evidence type="ECO:0000256" key="1">
    <source>
        <dbReference type="SAM" id="MobiDB-lite"/>
    </source>
</evidence>
<proteinExistence type="predicted"/>
<gene>
    <name evidence="2" type="ORF">HMPREF0970_02190</name>
</gene>
<comment type="caution">
    <text evidence="2">The sequence shown here is derived from an EMBL/GenBank/DDBJ whole genome shotgun (WGS) entry which is preliminary data.</text>
</comment>
<dbReference type="EMBL" id="ACYT02000078">
    <property type="protein sequence ID" value="EFF78923.1"/>
    <property type="molecule type" value="Genomic_DNA"/>
</dbReference>
<feature type="compositionally biased region" description="Low complexity" evidence="1">
    <location>
        <begin position="72"/>
        <end position="93"/>
    </location>
</feature>
<sequence length="93" mass="10167">MTTPTFADVDEALARYDYRVVLSILESLKVMGEDACYRRDVQAAAYADRLGRHAPAPPIPRDCPRAAPVPRRPGTPSRWSRPSPRPTGGCSSA</sequence>
<dbReference type="Proteomes" id="UP000003150">
    <property type="component" value="Unassembled WGS sequence"/>
</dbReference>
<name>D4U1T7_9ACTO</name>
<accession>D4U1T7</accession>
<reference evidence="2 3" key="1">
    <citation type="submission" date="2009-10" db="EMBL/GenBank/DDBJ databases">
        <authorList>
            <person name="Weinstock G."/>
            <person name="Sodergren E."/>
            <person name="Clifton S."/>
            <person name="Fulton L."/>
            <person name="Fulton B."/>
            <person name="Courtney L."/>
            <person name="Fronick C."/>
            <person name="Harrison M."/>
            <person name="Strong C."/>
            <person name="Farmer C."/>
            <person name="Delahaunty K."/>
            <person name="Markovic C."/>
            <person name="Hall O."/>
            <person name="Minx P."/>
            <person name="Tomlinson C."/>
            <person name="Mitreva M."/>
            <person name="Nelson J."/>
            <person name="Hou S."/>
            <person name="Wollam A."/>
            <person name="Pepin K.H."/>
            <person name="Johnson M."/>
            <person name="Bhonagiri V."/>
            <person name="Nash W.E."/>
            <person name="Warren W."/>
            <person name="Chinwalla A."/>
            <person name="Mardis E.R."/>
            <person name="Wilson R.K."/>
        </authorList>
    </citation>
    <scope>NUCLEOTIDE SEQUENCE [LARGE SCALE GENOMIC DNA]</scope>
    <source>
        <strain evidence="2 3">F0309</strain>
    </source>
</reference>
<protein>
    <submittedName>
        <fullName evidence="2">Uncharacterized protein</fullName>
    </submittedName>
</protein>
<evidence type="ECO:0000313" key="2">
    <source>
        <dbReference type="EMBL" id="EFF78923.1"/>
    </source>
</evidence>
<organism evidence="2 3">
    <name type="scientific">Schaalia odontolytica F0309</name>
    <dbReference type="NCBI Taxonomy" id="649742"/>
    <lineage>
        <taxon>Bacteria</taxon>
        <taxon>Bacillati</taxon>
        <taxon>Actinomycetota</taxon>
        <taxon>Actinomycetes</taxon>
        <taxon>Actinomycetales</taxon>
        <taxon>Actinomycetaceae</taxon>
        <taxon>Schaalia</taxon>
    </lineage>
</organism>